<feature type="region of interest" description="Disordered" evidence="1">
    <location>
        <begin position="142"/>
        <end position="182"/>
    </location>
</feature>
<proteinExistence type="predicted"/>
<dbReference type="GO" id="GO:0016301">
    <property type="term" value="F:kinase activity"/>
    <property type="evidence" value="ECO:0007669"/>
    <property type="project" value="UniProtKB-KW"/>
</dbReference>
<keyword evidence="3" id="KW-0418">Kinase</keyword>
<keyword evidence="2" id="KW-0732">Signal</keyword>
<evidence type="ECO:0000313" key="3">
    <source>
        <dbReference type="EMBL" id="KZV41273.1"/>
    </source>
</evidence>
<evidence type="ECO:0000256" key="2">
    <source>
        <dbReference type="SAM" id="SignalP"/>
    </source>
</evidence>
<reference evidence="3 4" key="1">
    <citation type="journal article" date="2015" name="Proc. Natl. Acad. Sci. U.S.A.">
        <title>The resurrection genome of Boea hygrometrica: A blueprint for survival of dehydration.</title>
        <authorList>
            <person name="Xiao L."/>
            <person name="Yang G."/>
            <person name="Zhang L."/>
            <person name="Yang X."/>
            <person name="Zhao S."/>
            <person name="Ji Z."/>
            <person name="Zhou Q."/>
            <person name="Hu M."/>
            <person name="Wang Y."/>
            <person name="Chen M."/>
            <person name="Xu Y."/>
            <person name="Jin H."/>
            <person name="Xiao X."/>
            <person name="Hu G."/>
            <person name="Bao F."/>
            <person name="Hu Y."/>
            <person name="Wan P."/>
            <person name="Li L."/>
            <person name="Deng X."/>
            <person name="Kuang T."/>
            <person name="Xiang C."/>
            <person name="Zhu J.K."/>
            <person name="Oliver M.J."/>
            <person name="He Y."/>
        </authorList>
    </citation>
    <scope>NUCLEOTIDE SEQUENCE [LARGE SCALE GENOMIC DNA]</scope>
    <source>
        <strain evidence="4">cv. XS01</strain>
    </source>
</reference>
<keyword evidence="4" id="KW-1185">Reference proteome</keyword>
<sequence length="182" mass="20459">MRCLIQLLLLVDWDNSVSTDSVVLFIAVVFRQFPKVDRSVGRKGGSFGLPFGASFDTSFGSCSWLEIDREIAVFGTVFVCAGFGPDFSGICCRERNRFEVLATRQSSIQREMLTPKLKPAAEQRTDFSKKLRTPVATRFHSNANSGLQMSSNIKSNSQRIQRHQNHSNHLRRTASIDGNRSR</sequence>
<feature type="compositionally biased region" description="Polar residues" evidence="1">
    <location>
        <begin position="142"/>
        <end position="159"/>
    </location>
</feature>
<feature type="chain" id="PRO_5016443264" evidence="2">
    <location>
        <begin position="20"/>
        <end position="182"/>
    </location>
</feature>
<keyword evidence="3" id="KW-0808">Transferase</keyword>
<dbReference type="Proteomes" id="UP000250235">
    <property type="component" value="Unassembled WGS sequence"/>
</dbReference>
<protein>
    <submittedName>
        <fullName evidence="3">6-phosphofructokinase</fullName>
    </submittedName>
</protein>
<gene>
    <name evidence="3" type="ORF">F511_41322</name>
</gene>
<evidence type="ECO:0000313" key="4">
    <source>
        <dbReference type="Proteomes" id="UP000250235"/>
    </source>
</evidence>
<dbReference type="AlphaFoldDB" id="A0A2Z7C9Z4"/>
<feature type="signal peptide" evidence="2">
    <location>
        <begin position="1"/>
        <end position="19"/>
    </location>
</feature>
<feature type="compositionally biased region" description="Basic residues" evidence="1">
    <location>
        <begin position="160"/>
        <end position="172"/>
    </location>
</feature>
<dbReference type="EMBL" id="KQ999571">
    <property type="protein sequence ID" value="KZV41273.1"/>
    <property type="molecule type" value="Genomic_DNA"/>
</dbReference>
<organism evidence="3 4">
    <name type="scientific">Dorcoceras hygrometricum</name>
    <dbReference type="NCBI Taxonomy" id="472368"/>
    <lineage>
        <taxon>Eukaryota</taxon>
        <taxon>Viridiplantae</taxon>
        <taxon>Streptophyta</taxon>
        <taxon>Embryophyta</taxon>
        <taxon>Tracheophyta</taxon>
        <taxon>Spermatophyta</taxon>
        <taxon>Magnoliopsida</taxon>
        <taxon>eudicotyledons</taxon>
        <taxon>Gunneridae</taxon>
        <taxon>Pentapetalae</taxon>
        <taxon>asterids</taxon>
        <taxon>lamiids</taxon>
        <taxon>Lamiales</taxon>
        <taxon>Gesneriaceae</taxon>
        <taxon>Didymocarpoideae</taxon>
        <taxon>Trichosporeae</taxon>
        <taxon>Loxocarpinae</taxon>
        <taxon>Dorcoceras</taxon>
    </lineage>
</organism>
<evidence type="ECO:0000256" key="1">
    <source>
        <dbReference type="SAM" id="MobiDB-lite"/>
    </source>
</evidence>
<accession>A0A2Z7C9Z4</accession>
<name>A0A2Z7C9Z4_9LAMI</name>